<dbReference type="PANTHER" id="PTHR30483">
    <property type="entry name" value="LEUCINE-SPECIFIC-BINDING PROTEIN"/>
    <property type="match status" value="1"/>
</dbReference>
<dbReference type="PANTHER" id="PTHR30483:SF6">
    <property type="entry name" value="PERIPLASMIC BINDING PROTEIN OF ABC TRANSPORTER FOR NATURAL AMINO ACIDS"/>
    <property type="match status" value="1"/>
</dbReference>
<evidence type="ECO:0000256" key="2">
    <source>
        <dbReference type="ARBA" id="ARBA00022729"/>
    </source>
</evidence>
<reference evidence="5 6" key="1">
    <citation type="submission" date="2019-03" db="EMBL/GenBank/DDBJ databases">
        <title>Genomic Encyclopedia of Type Strains, Phase IV (KMG-IV): sequencing the most valuable type-strain genomes for metagenomic binning, comparative biology and taxonomic classification.</title>
        <authorList>
            <person name="Goeker M."/>
        </authorList>
    </citation>
    <scope>NUCLEOTIDE SEQUENCE [LARGE SCALE GENOMIC DNA]</scope>
    <source>
        <strain evidence="5 6">JA181</strain>
    </source>
</reference>
<gene>
    <name evidence="5" type="ORF">EV657_1197</name>
</gene>
<dbReference type="PROSITE" id="PS51257">
    <property type="entry name" value="PROKAR_LIPOPROTEIN"/>
    <property type="match status" value="1"/>
</dbReference>
<protein>
    <submittedName>
        <fullName evidence="5">Amino acid/amide ABC transporter substrate-binding protein (HAAT family)</fullName>
    </submittedName>
</protein>
<dbReference type="CDD" id="cd06339">
    <property type="entry name" value="PBP1_YraM_LppC_lipoprotein-like"/>
    <property type="match status" value="1"/>
</dbReference>
<accession>A0A4R8FHJ5</accession>
<dbReference type="InterPro" id="IPR028082">
    <property type="entry name" value="Peripla_BP_I"/>
</dbReference>
<dbReference type="SUPFAM" id="SSF53822">
    <property type="entry name" value="Periplasmic binding protein-like I"/>
    <property type="match status" value="1"/>
</dbReference>
<evidence type="ECO:0000259" key="4">
    <source>
        <dbReference type="Pfam" id="PF13458"/>
    </source>
</evidence>
<keyword evidence="3" id="KW-0029">Amino-acid transport</keyword>
<dbReference type="GO" id="GO:0006865">
    <property type="term" value="P:amino acid transport"/>
    <property type="evidence" value="ECO:0007669"/>
    <property type="project" value="UniProtKB-KW"/>
</dbReference>
<name>A0A4R8FHJ5_9RHOB</name>
<proteinExistence type="inferred from homology"/>
<dbReference type="Pfam" id="PF13458">
    <property type="entry name" value="Peripla_BP_6"/>
    <property type="match status" value="1"/>
</dbReference>
<sequence length="398" mass="40315">MIAVFRACRKRSAPALTSALAPVLGLAALALVAACQPSGLGGGPSINSSKPVPVALLVPHGSGTPGDEVVARSLENAARLAISDLKGVQIDLRVYNTGGNPDIAAKVAAEAASDGAKIILGPLYAQSANAAGLAVARRGINVLSFSNNTQIAGGNVFVLGPTFENTADRLARYAVAQGRSPVMIVHDPDVAGEAGRAAIASAVARSGGTVAATGSYELSQNGVVQAVPGLARKARDSGASAVFFTASTAGALPLLAQLLPENRVDPAQIKFIGLTRWDIPPSTLALPGLQGGWFALPDPGVSDRFERRYMAAYGEPAHPAAGLAYDGIAAIGALASQGRSDALTVSGLTQPSGFVGVNGVFRLRSDGTNERALAVAEIRDNQVTVIDPAPRSFGGAGF</sequence>
<keyword evidence="3" id="KW-0813">Transport</keyword>
<dbReference type="Gene3D" id="3.40.50.2300">
    <property type="match status" value="2"/>
</dbReference>
<dbReference type="AlphaFoldDB" id="A0A4R8FHJ5"/>
<evidence type="ECO:0000256" key="1">
    <source>
        <dbReference type="ARBA" id="ARBA00010062"/>
    </source>
</evidence>
<dbReference type="Proteomes" id="UP000295484">
    <property type="component" value="Unassembled WGS sequence"/>
</dbReference>
<feature type="domain" description="Leucine-binding protein" evidence="4">
    <location>
        <begin position="52"/>
        <end position="380"/>
    </location>
</feature>
<dbReference type="InterPro" id="IPR028081">
    <property type="entry name" value="Leu-bd"/>
</dbReference>
<dbReference type="InterPro" id="IPR051010">
    <property type="entry name" value="BCAA_transport"/>
</dbReference>
<evidence type="ECO:0000313" key="6">
    <source>
        <dbReference type="Proteomes" id="UP000295484"/>
    </source>
</evidence>
<evidence type="ECO:0000313" key="5">
    <source>
        <dbReference type="EMBL" id="TDX25510.1"/>
    </source>
</evidence>
<dbReference type="RefSeq" id="WP_113670399.1">
    <property type="nucleotide sequence ID" value="NZ_SOEB01000019.1"/>
</dbReference>
<comment type="caution">
    <text evidence="5">The sequence shown here is derived from an EMBL/GenBank/DDBJ whole genome shotgun (WGS) entry which is preliminary data.</text>
</comment>
<dbReference type="EMBL" id="SOEB01000019">
    <property type="protein sequence ID" value="TDX25510.1"/>
    <property type="molecule type" value="Genomic_DNA"/>
</dbReference>
<comment type="similarity">
    <text evidence="1">Belongs to the leucine-binding protein family.</text>
</comment>
<organism evidence="5 6">
    <name type="scientific">Rhodovulum visakhapatnamense</name>
    <dbReference type="NCBI Taxonomy" id="364297"/>
    <lineage>
        <taxon>Bacteria</taxon>
        <taxon>Pseudomonadati</taxon>
        <taxon>Pseudomonadota</taxon>
        <taxon>Alphaproteobacteria</taxon>
        <taxon>Rhodobacterales</taxon>
        <taxon>Paracoccaceae</taxon>
        <taxon>Rhodovulum</taxon>
    </lineage>
</organism>
<evidence type="ECO:0000256" key="3">
    <source>
        <dbReference type="ARBA" id="ARBA00022970"/>
    </source>
</evidence>
<keyword evidence="2" id="KW-0732">Signal</keyword>